<evidence type="ECO:0000256" key="3">
    <source>
        <dbReference type="ARBA" id="ARBA00023307"/>
    </source>
</evidence>
<reference evidence="4" key="1">
    <citation type="submission" date="2024-07" db="EMBL/GenBank/DDBJ databases">
        <title>Identification and characteristics of an arsenic-resistant bacterial isolate, which belongs to a novel species.</title>
        <authorList>
            <person name="Juszczyk A."/>
            <person name="Kowalczyk A."/>
            <person name="Was K."/>
            <person name="Kosowicz W."/>
            <person name="Budzyn A."/>
            <person name="Latowski D."/>
        </authorList>
    </citation>
    <scope>NUCLEOTIDE SEQUENCE</scope>
    <source>
        <strain evidence="4">As8PL</strain>
    </source>
</reference>
<dbReference type="EMBL" id="CP162551">
    <property type="protein sequence ID" value="XDI36902.1"/>
    <property type="molecule type" value="Genomic_DNA"/>
</dbReference>
<keyword evidence="2" id="KW-0157">Chromophore</keyword>
<dbReference type="AlphaFoldDB" id="A0AB39BSZ6"/>
<comment type="similarity">
    <text evidence="1">Belongs to the phycobiliprotein family.</text>
</comment>
<sequence length="127" mass="15001">MIPFPYPEYHPIIDEITKEIYQAFPELNEKYGEAGRKKCREDNQHHFHTLETAYQMDQEKIFVDYALWLNGILVKHGMSPKHLIDNFERIARLIHDKVEEDKEEIFIQYLQAGIKAILKSNEGEVLG</sequence>
<evidence type="ECO:0000313" key="4">
    <source>
        <dbReference type="EMBL" id="XDI36902.1"/>
    </source>
</evidence>
<dbReference type="InterPro" id="IPR038719">
    <property type="entry name" value="Phycobilisome_asu/bsu_sf"/>
</dbReference>
<dbReference type="Gene3D" id="1.10.490.20">
    <property type="entry name" value="Phycocyanins"/>
    <property type="match status" value="1"/>
</dbReference>
<dbReference type="SUPFAM" id="SSF46458">
    <property type="entry name" value="Globin-like"/>
    <property type="match status" value="1"/>
</dbReference>
<accession>A0AB39BSZ6</accession>
<dbReference type="InterPro" id="IPR009050">
    <property type="entry name" value="Globin-like_sf"/>
</dbReference>
<evidence type="ECO:0000256" key="1">
    <source>
        <dbReference type="ARBA" id="ARBA00008182"/>
    </source>
</evidence>
<protein>
    <submittedName>
        <fullName evidence="4">Uncharacterized protein</fullName>
    </submittedName>
</protein>
<proteinExistence type="inferred from homology"/>
<dbReference type="RefSeq" id="WP_368504281.1">
    <property type="nucleotide sequence ID" value="NZ_CP162551.1"/>
</dbReference>
<keyword evidence="3" id="KW-0089">Bile pigment</keyword>
<gene>
    <name evidence="4" type="ORF">AB3N04_19855</name>
</gene>
<organism evidence="4">
    <name type="scientific">Alkalihalophilus sp. As8PL</name>
    <dbReference type="NCBI Taxonomy" id="3237103"/>
    <lineage>
        <taxon>Bacteria</taxon>
        <taxon>Bacillati</taxon>
        <taxon>Bacillota</taxon>
        <taxon>Bacilli</taxon>
        <taxon>Bacillales</taxon>
        <taxon>Bacillaceae</taxon>
        <taxon>Alkalihalophilus</taxon>
    </lineage>
</organism>
<evidence type="ECO:0000256" key="2">
    <source>
        <dbReference type="ARBA" id="ARBA00022991"/>
    </source>
</evidence>
<name>A0AB39BSZ6_9BACI</name>